<dbReference type="PANTHER" id="PTHR28286">
    <property type="match status" value="1"/>
</dbReference>
<dbReference type="EMBL" id="HBKN01029483">
    <property type="protein sequence ID" value="CAE2313613.1"/>
    <property type="molecule type" value="Transcribed_RNA"/>
</dbReference>
<dbReference type="AlphaFoldDB" id="A0A7D3SUK4"/>
<dbReference type="Gene3D" id="1.20.1070.10">
    <property type="entry name" value="Rhodopsin 7-helix transmembrane proteins"/>
    <property type="match status" value="1"/>
</dbReference>
<gene>
    <name evidence="13" type="ORF">GTHE00462_LOCUS22841</name>
</gene>
<feature type="compositionally biased region" description="Polar residues" evidence="11">
    <location>
        <begin position="410"/>
        <end position="430"/>
    </location>
</feature>
<accession>A0A7D3SUK4</accession>
<keyword evidence="10" id="KW-0675">Receptor</keyword>
<evidence type="ECO:0000256" key="1">
    <source>
        <dbReference type="ARBA" id="ARBA00004141"/>
    </source>
</evidence>
<comment type="subcellular location">
    <subcellularLocation>
        <location evidence="1">Membrane</location>
        <topology evidence="1">Multi-pass membrane protein</topology>
    </subcellularLocation>
</comment>
<dbReference type="InterPro" id="IPR001425">
    <property type="entry name" value="Arc/bac/fun_rhodopsins"/>
</dbReference>
<evidence type="ECO:0000256" key="12">
    <source>
        <dbReference type="SAM" id="Phobius"/>
    </source>
</evidence>
<dbReference type="EMBL" id="MT002481">
    <property type="protein sequence ID" value="QJF54430.1"/>
    <property type="molecule type" value="mRNA"/>
</dbReference>
<proteinExistence type="evidence at transcript level"/>
<dbReference type="GO" id="GO:0007602">
    <property type="term" value="P:phototransduction"/>
    <property type="evidence" value="ECO:0007669"/>
    <property type="project" value="UniProtKB-KW"/>
</dbReference>
<keyword evidence="8" id="KW-0157">Chromophore</keyword>
<keyword evidence="7 12" id="KW-1133">Transmembrane helix</keyword>
<keyword evidence="3" id="KW-0600">Photoreceptor protein</keyword>
<keyword evidence="9 12" id="KW-0472">Membrane</keyword>
<evidence type="ECO:0000313" key="14">
    <source>
        <dbReference type="EMBL" id="QJF54430.1"/>
    </source>
</evidence>
<evidence type="ECO:0000256" key="7">
    <source>
        <dbReference type="ARBA" id="ARBA00022989"/>
    </source>
</evidence>
<feature type="transmembrane region" description="Helical" evidence="12">
    <location>
        <begin position="143"/>
        <end position="167"/>
    </location>
</feature>
<organism evidence="14">
    <name type="scientific">Guillardia theta</name>
    <name type="common">Cryptophyte</name>
    <name type="synonym">Cryptomonas phi</name>
    <dbReference type="NCBI Taxonomy" id="55529"/>
    <lineage>
        <taxon>Eukaryota</taxon>
        <taxon>Cryptophyceae</taxon>
        <taxon>Pyrenomonadales</taxon>
        <taxon>Geminigeraceae</taxon>
        <taxon>Guillardia</taxon>
    </lineage>
</organism>
<dbReference type="SMART" id="SM01021">
    <property type="entry name" value="Bac_rhodopsin"/>
    <property type="match status" value="1"/>
</dbReference>
<evidence type="ECO:0000256" key="8">
    <source>
        <dbReference type="ARBA" id="ARBA00022991"/>
    </source>
</evidence>
<keyword evidence="6" id="KW-0681">Retinal protein</keyword>
<feature type="transmembrane region" description="Helical" evidence="12">
    <location>
        <begin position="54"/>
        <end position="77"/>
    </location>
</feature>
<evidence type="ECO:0000256" key="9">
    <source>
        <dbReference type="ARBA" id="ARBA00023136"/>
    </source>
</evidence>
<comment type="similarity">
    <text evidence="2">Belongs to the archaeal/bacterial/fungal opsin family.</text>
</comment>
<dbReference type="PRINTS" id="PR00251">
    <property type="entry name" value="BACTRLOPSIN"/>
</dbReference>
<keyword evidence="5 12" id="KW-0812">Transmembrane</keyword>
<evidence type="ECO:0000256" key="6">
    <source>
        <dbReference type="ARBA" id="ARBA00022925"/>
    </source>
</evidence>
<evidence type="ECO:0000256" key="10">
    <source>
        <dbReference type="ARBA" id="ARBA00023170"/>
    </source>
</evidence>
<dbReference type="Pfam" id="PF01036">
    <property type="entry name" value="Bac_rhodopsin"/>
    <property type="match status" value="1"/>
</dbReference>
<reference evidence="14" key="1">
    <citation type="journal article" date="2020" name="Proc. Natl. Acad. Sci.">
        <title>RubyACRs, non-algal anion channelrhodopsins with highly red-shifted absorption.</title>
        <authorList>
            <person name="Govorunova E.G."/>
            <person name="Sineshchekov O.A."/>
            <person name="Li H."/>
            <person name="Wang Y."/>
            <person name="Brown L.S."/>
            <person name="Spudich J.L."/>
        </authorList>
    </citation>
    <scope>NUCLEOTIDE SEQUENCE</scope>
</reference>
<sequence>MSVVYGEWAAQNPSCVTLSNIDLGVRTFELCWGIMCACQAVFFALRYPRGTWEFVLVPLTECFVYGLGYSEIGYILLWDGRQVLWTRTVLWLATVPIILNQINGMAAVRIYGVDLNVMQMYFSTLMICFGHTAALTHNQSLKWLFFIIAMAIFGLICFINYHTFTAAEKHYKESGSEIDLIIAKRIRLLAVIFFTSWTMYPLFFVLSVEGACVASESVILVCFALADLLSKNVFGVLFWDTLWNLQDGKWSSYGTVTFFKTTDSVTKTAISTAMEEEFAKQKASRSDNPPAQYPFALPDAENSIEQELSQLKQMNHTMMATRQFSSLDHLNDFEHSDQRYAPGVNAMPNGSPGSAGSQGVENPVQLSAITKTGAIHSMDDVVDHVRSLNQALSDLLVTDDQPIRPPRRSNVGSTQPTGLTGSENSTTGMYNVNTTPVLHSFTRNSFVRNSQTESPAPEYLR</sequence>
<dbReference type="SUPFAM" id="SSF81321">
    <property type="entry name" value="Family A G protein-coupled receptor-like"/>
    <property type="match status" value="1"/>
</dbReference>
<dbReference type="PANTHER" id="PTHR28286:SF2">
    <property type="entry name" value="BACTERIORHODOPSIN _OPSIN, NOPA (EUROFUNG)"/>
    <property type="match status" value="1"/>
</dbReference>
<dbReference type="GO" id="GO:0005886">
    <property type="term" value="C:plasma membrane"/>
    <property type="evidence" value="ECO:0007669"/>
    <property type="project" value="TreeGrafter"/>
</dbReference>
<evidence type="ECO:0000256" key="2">
    <source>
        <dbReference type="ARBA" id="ARBA00008130"/>
    </source>
</evidence>
<feature type="transmembrane region" description="Helical" evidence="12">
    <location>
        <begin position="188"/>
        <end position="206"/>
    </location>
</feature>
<name>A0A7D3SUK4_GUITH</name>
<protein>
    <submittedName>
        <fullName evidence="14">Anion channelrhodopsin 3</fullName>
    </submittedName>
</protein>
<evidence type="ECO:0000256" key="11">
    <source>
        <dbReference type="SAM" id="MobiDB-lite"/>
    </source>
</evidence>
<keyword evidence="4" id="KW-0716">Sensory transduction</keyword>
<reference evidence="13" key="2">
    <citation type="submission" date="2021-01" db="EMBL/GenBank/DDBJ databases">
        <authorList>
            <person name="Corre E."/>
            <person name="Pelletier E."/>
            <person name="Niang G."/>
            <person name="Scheremetjew M."/>
            <person name="Finn R."/>
            <person name="Kale V."/>
            <person name="Holt S."/>
            <person name="Cochrane G."/>
            <person name="Meng A."/>
            <person name="Brown T."/>
            <person name="Cohen L."/>
        </authorList>
    </citation>
    <scope>NUCLEOTIDE SEQUENCE</scope>
    <source>
        <strain evidence="13">CCMP 2712</strain>
    </source>
</reference>
<feature type="region of interest" description="Disordered" evidence="11">
    <location>
        <begin position="399"/>
        <end position="430"/>
    </location>
</feature>
<evidence type="ECO:0000256" key="4">
    <source>
        <dbReference type="ARBA" id="ARBA00022606"/>
    </source>
</evidence>
<evidence type="ECO:0000256" key="5">
    <source>
        <dbReference type="ARBA" id="ARBA00022692"/>
    </source>
</evidence>
<evidence type="ECO:0000256" key="3">
    <source>
        <dbReference type="ARBA" id="ARBA00022543"/>
    </source>
</evidence>
<dbReference type="GO" id="GO:0009881">
    <property type="term" value="F:photoreceptor activity"/>
    <property type="evidence" value="ECO:0007669"/>
    <property type="project" value="UniProtKB-KW"/>
</dbReference>
<evidence type="ECO:0000313" key="13">
    <source>
        <dbReference type="EMBL" id="CAE2313613.1"/>
    </source>
</evidence>
<feature type="transmembrane region" description="Helical" evidence="12">
    <location>
        <begin position="89"/>
        <end position="108"/>
    </location>
</feature>